<dbReference type="InterPro" id="IPR000595">
    <property type="entry name" value="cNMP-bd_dom"/>
</dbReference>
<dbReference type="Proteomes" id="UP000318307">
    <property type="component" value="Unassembled WGS sequence"/>
</dbReference>
<reference evidence="2 3" key="1">
    <citation type="submission" date="2019-07" db="EMBL/GenBank/DDBJ databases">
        <title>Genome sequencing of 100 strains of the haloalkaliphilic chemolithoautotrophic sulfur-oxidizing bacterium Thioalkalivibrio.</title>
        <authorList>
            <person name="Muyzer G."/>
        </authorList>
    </citation>
    <scope>NUCLEOTIDE SEQUENCE [LARGE SCALE GENOMIC DNA]</scope>
    <source>
        <strain evidence="2 3">ASO4-4</strain>
    </source>
</reference>
<dbReference type="PANTHER" id="PTHR24567">
    <property type="entry name" value="CRP FAMILY TRANSCRIPTIONAL REGULATORY PROTEIN"/>
    <property type="match status" value="1"/>
</dbReference>
<keyword evidence="3" id="KW-1185">Reference proteome</keyword>
<dbReference type="Gene3D" id="2.60.120.10">
    <property type="entry name" value="Jelly Rolls"/>
    <property type="match status" value="1"/>
</dbReference>
<dbReference type="InterPro" id="IPR018490">
    <property type="entry name" value="cNMP-bd_dom_sf"/>
</dbReference>
<dbReference type="PROSITE" id="PS50042">
    <property type="entry name" value="CNMP_BINDING_3"/>
    <property type="match status" value="1"/>
</dbReference>
<dbReference type="InterPro" id="IPR050397">
    <property type="entry name" value="Env_Response_Regulators"/>
</dbReference>
<protein>
    <submittedName>
        <fullName evidence="2">Cyclic nucleotide-binding domain-containing protein</fullName>
    </submittedName>
</protein>
<sequence>MHTLSDTMVRILKTLPLLKRVSPESLEVLAAYMQVFRVREGEEIIRWGRRAETLYITISGDYLMAFPDGSAFTLHGSGEVIGMNAMLNQGRYTARALALTDGSLMALYRSGRDRMLEEHPRFADRIHRSIQAYLHQRQAKKNSGRIFVEEDFSRGRKDA</sequence>
<dbReference type="RefSeq" id="WP_144683206.1">
    <property type="nucleotide sequence ID" value="NZ_VLLC01000006.1"/>
</dbReference>
<dbReference type="GO" id="GO:0003700">
    <property type="term" value="F:DNA-binding transcription factor activity"/>
    <property type="evidence" value="ECO:0007669"/>
    <property type="project" value="TreeGrafter"/>
</dbReference>
<dbReference type="EMBL" id="VLLC01000006">
    <property type="protein sequence ID" value="TWI74187.1"/>
    <property type="molecule type" value="Genomic_DNA"/>
</dbReference>
<feature type="domain" description="Cyclic nucleotide-binding" evidence="1">
    <location>
        <begin position="17"/>
        <end position="116"/>
    </location>
</feature>
<dbReference type="SUPFAM" id="SSF51206">
    <property type="entry name" value="cAMP-binding domain-like"/>
    <property type="match status" value="1"/>
</dbReference>
<accession>A0A562RYJ9</accession>
<dbReference type="InterPro" id="IPR014710">
    <property type="entry name" value="RmlC-like_jellyroll"/>
</dbReference>
<dbReference type="AlphaFoldDB" id="A0A562RYJ9"/>
<dbReference type="CDD" id="cd00038">
    <property type="entry name" value="CAP_ED"/>
    <property type="match status" value="1"/>
</dbReference>
<dbReference type="SMART" id="SM00100">
    <property type="entry name" value="cNMP"/>
    <property type="match status" value="1"/>
</dbReference>
<evidence type="ECO:0000313" key="3">
    <source>
        <dbReference type="Proteomes" id="UP000318307"/>
    </source>
</evidence>
<comment type="caution">
    <text evidence="2">The sequence shown here is derived from an EMBL/GenBank/DDBJ whole genome shotgun (WGS) entry which is preliminary data.</text>
</comment>
<gene>
    <name evidence="2" type="ORF">LZ24_01127</name>
</gene>
<name>A0A562RYJ9_9BACT</name>
<organism evidence="2 3">
    <name type="scientific">Desulfobotulus alkaliphilus</name>
    <dbReference type="NCBI Taxonomy" id="622671"/>
    <lineage>
        <taxon>Bacteria</taxon>
        <taxon>Pseudomonadati</taxon>
        <taxon>Thermodesulfobacteriota</taxon>
        <taxon>Desulfobacteria</taxon>
        <taxon>Desulfobacterales</taxon>
        <taxon>Desulfobacteraceae</taxon>
        <taxon>Desulfobotulus</taxon>
    </lineage>
</organism>
<proteinExistence type="predicted"/>
<dbReference type="OrthoDB" id="5505487at2"/>
<dbReference type="PANTHER" id="PTHR24567:SF26">
    <property type="entry name" value="REGULATORY PROTEIN YEIL"/>
    <property type="match status" value="1"/>
</dbReference>
<evidence type="ECO:0000313" key="2">
    <source>
        <dbReference type="EMBL" id="TWI74187.1"/>
    </source>
</evidence>
<dbReference type="GO" id="GO:0005829">
    <property type="term" value="C:cytosol"/>
    <property type="evidence" value="ECO:0007669"/>
    <property type="project" value="TreeGrafter"/>
</dbReference>
<dbReference type="Pfam" id="PF00027">
    <property type="entry name" value="cNMP_binding"/>
    <property type="match status" value="1"/>
</dbReference>
<evidence type="ECO:0000259" key="1">
    <source>
        <dbReference type="PROSITE" id="PS50042"/>
    </source>
</evidence>